<comment type="caution">
    <text evidence="1">The sequence shown here is derived from an EMBL/GenBank/DDBJ whole genome shotgun (WGS) entry which is preliminary data.</text>
</comment>
<dbReference type="PANTHER" id="PTHR36195:SF4">
    <property type="entry name" value="DOMAIN PROTEIN, PUTATIVE (AFU_ORTHOLOGUE AFUA_5G01990)-RELATED"/>
    <property type="match status" value="1"/>
</dbReference>
<gene>
    <name evidence="1" type="ORF">DN068_11875</name>
</gene>
<accession>A0A2W2BGD2</accession>
<keyword evidence="2" id="KW-1185">Reference proteome</keyword>
<reference evidence="1 2" key="1">
    <citation type="submission" date="2018-06" db="EMBL/GenBank/DDBJ databases">
        <title>Mucibacter soli gen. nov., sp. nov., a new member of the family Chitinophagaceae producing mucin.</title>
        <authorList>
            <person name="Kim M.-K."/>
            <person name="Park S."/>
            <person name="Kim T.-S."/>
            <person name="Joung Y."/>
            <person name="Han J.-H."/>
            <person name="Kim S.B."/>
        </authorList>
    </citation>
    <scope>NUCLEOTIDE SEQUENCE [LARGE SCALE GENOMIC DNA]</scope>
    <source>
        <strain evidence="1 2">R1-15</strain>
    </source>
</reference>
<dbReference type="CDD" id="cd08152">
    <property type="entry name" value="y4iL_like"/>
    <property type="match status" value="1"/>
</dbReference>
<dbReference type="OrthoDB" id="336698at2"/>
<dbReference type="Proteomes" id="UP000248745">
    <property type="component" value="Unassembled WGS sequence"/>
</dbReference>
<protein>
    <recommendedName>
        <fullName evidence="3">Catalase</fullName>
    </recommendedName>
</protein>
<dbReference type="InterPro" id="IPR020835">
    <property type="entry name" value="Catalase_sf"/>
</dbReference>
<dbReference type="InterPro" id="IPR032710">
    <property type="entry name" value="NTF2-like_dom_sf"/>
</dbReference>
<evidence type="ECO:0000313" key="2">
    <source>
        <dbReference type="Proteomes" id="UP000248745"/>
    </source>
</evidence>
<dbReference type="EMBL" id="QKTW01000017">
    <property type="protein sequence ID" value="PZF72556.1"/>
    <property type="molecule type" value="Genomic_DNA"/>
</dbReference>
<dbReference type="SUPFAM" id="SSF56634">
    <property type="entry name" value="Heme-dependent catalase-like"/>
    <property type="match status" value="1"/>
</dbReference>
<dbReference type="SUPFAM" id="SSF54427">
    <property type="entry name" value="NTF2-like"/>
    <property type="match status" value="1"/>
</dbReference>
<organism evidence="1 2">
    <name type="scientific">Taibaiella soli</name>
    <dbReference type="NCBI Taxonomy" id="1649169"/>
    <lineage>
        <taxon>Bacteria</taxon>
        <taxon>Pseudomonadati</taxon>
        <taxon>Bacteroidota</taxon>
        <taxon>Chitinophagia</taxon>
        <taxon>Chitinophagales</taxon>
        <taxon>Chitinophagaceae</taxon>
        <taxon>Taibaiella</taxon>
    </lineage>
</organism>
<dbReference type="PANTHER" id="PTHR36195">
    <property type="entry name" value="DOMAIN PROTEIN, PUTATIVE (AFU_ORTHOLOGUE AFUA_5G01990)-RELATED-RELATED"/>
    <property type="match status" value="1"/>
</dbReference>
<proteinExistence type="predicted"/>
<dbReference type="AlphaFoldDB" id="A0A2W2BGD2"/>
<dbReference type="Gene3D" id="2.40.180.10">
    <property type="entry name" value="Catalase core domain"/>
    <property type="match status" value="1"/>
</dbReference>
<evidence type="ECO:0008006" key="3">
    <source>
        <dbReference type="Google" id="ProtNLM"/>
    </source>
</evidence>
<dbReference type="Gene3D" id="3.10.450.50">
    <property type="match status" value="1"/>
</dbReference>
<name>A0A2W2BGD2_9BACT</name>
<sequence length="512" mass="57484">MAPKFEGKMLKLGNEYPTAEETGDVLNTINYMIAQLARSYPEGGTLRQAHPKMHGCVEAEFKVPELPEHLRVGLFKEPHTYRAFIRFSNSNTRIRNDEKPDIRGFAIKIIEVPGEKLLAGDHAAQTQDFILMSHEVFIAKTVKEFSKSVILLTLPLGLAKARSFFKNFWSNARVIAGLLRAESKCVQALDIPYWSTTPYQFGAQDKAVKYHVKPENDVPIPAGITTGNDLIRQNMVNVLLEREVSFGFYVQFQEDPYKMPIEDATVKWKSPFVKLATITIKRQEFDTAEMNKLGEDMSFSPWHSLPEHRPLGGLNRARKLVYTALANYRRNKNHVPLKETPMEEKLQQVNTNITTSSKDNGMDQNKNEAIVKQLFYDYAHGNAAGVFAAMSNNIVWTEPGAPGVPFGGIHSGIQEVQKMFGMEQALLQILAPLTPTCFFNKDNMVLVQGHDSAKVLATQKIYSTEWVMAFTLADEKIVNVQVYMDTYAIAEAFRADAPVKETVQDGVASVAS</sequence>
<dbReference type="GO" id="GO:0020037">
    <property type="term" value="F:heme binding"/>
    <property type="evidence" value="ECO:0007669"/>
    <property type="project" value="InterPro"/>
</dbReference>
<evidence type="ECO:0000313" key="1">
    <source>
        <dbReference type="EMBL" id="PZF72556.1"/>
    </source>
</evidence>
<dbReference type="RefSeq" id="WP_110999147.1">
    <property type="nucleotide sequence ID" value="NZ_QKTW01000017.1"/>
</dbReference>